<dbReference type="PANTHER" id="PTHR43507:SF1">
    <property type="entry name" value="NADH-UBIQUINONE OXIDOREDUCTASE CHAIN 4"/>
    <property type="match status" value="1"/>
</dbReference>
<dbReference type="OrthoDB" id="9768329at2"/>
<keyword evidence="13" id="KW-1185">Reference proteome</keyword>
<feature type="transmembrane region" description="Helical" evidence="9">
    <location>
        <begin position="115"/>
        <end position="131"/>
    </location>
</feature>
<dbReference type="GO" id="GO:0003954">
    <property type="term" value="F:NADH dehydrogenase activity"/>
    <property type="evidence" value="ECO:0007669"/>
    <property type="project" value="TreeGrafter"/>
</dbReference>
<evidence type="ECO:0000256" key="8">
    <source>
        <dbReference type="RuleBase" id="RU000320"/>
    </source>
</evidence>
<evidence type="ECO:0000256" key="1">
    <source>
        <dbReference type="ARBA" id="ARBA00004127"/>
    </source>
</evidence>
<protein>
    <submittedName>
        <fullName evidence="12">NADH dehydrogenase subunit M</fullName>
    </submittedName>
</protein>
<dbReference type="NCBIfam" id="TIGR01972">
    <property type="entry name" value="NDH_I_M"/>
    <property type="match status" value="1"/>
</dbReference>
<keyword evidence="6" id="KW-0520">NAD</keyword>
<dbReference type="AlphaFoldDB" id="A0A1X7PBY4"/>
<keyword evidence="4" id="KW-1278">Translocase</keyword>
<organism evidence="12 13">
    <name type="scientific">Mesorhizobium australicum</name>
    <dbReference type="NCBI Taxonomy" id="536018"/>
    <lineage>
        <taxon>Bacteria</taxon>
        <taxon>Pseudomonadati</taxon>
        <taxon>Pseudomonadota</taxon>
        <taxon>Alphaproteobacteria</taxon>
        <taxon>Hyphomicrobiales</taxon>
        <taxon>Phyllobacteriaceae</taxon>
        <taxon>Mesorhizobium</taxon>
    </lineage>
</organism>
<dbReference type="InterPro" id="IPR000260">
    <property type="entry name" value="NADH4_N"/>
</dbReference>
<feature type="transmembrane region" description="Helical" evidence="9">
    <location>
        <begin position="450"/>
        <end position="469"/>
    </location>
</feature>
<feature type="transmembrane region" description="Helical" evidence="9">
    <location>
        <begin position="211"/>
        <end position="233"/>
    </location>
</feature>
<feature type="transmembrane region" description="Helical" evidence="9">
    <location>
        <begin position="37"/>
        <end position="57"/>
    </location>
</feature>
<dbReference type="PANTHER" id="PTHR43507">
    <property type="entry name" value="NADH-UBIQUINONE OXIDOREDUCTASE CHAIN 4"/>
    <property type="match status" value="1"/>
</dbReference>
<dbReference type="NCBIfam" id="NF004501">
    <property type="entry name" value="PRK05846.1-5"/>
    <property type="match status" value="1"/>
</dbReference>
<feature type="transmembrane region" description="Helical" evidence="9">
    <location>
        <begin position="274"/>
        <end position="296"/>
    </location>
</feature>
<feature type="transmembrane region" description="Helical" evidence="9">
    <location>
        <begin position="169"/>
        <end position="191"/>
    </location>
</feature>
<dbReference type="GO" id="GO:0016020">
    <property type="term" value="C:membrane"/>
    <property type="evidence" value="ECO:0007669"/>
    <property type="project" value="UniProtKB-SubCell"/>
</dbReference>
<feature type="transmembrane region" description="Helical" evidence="9">
    <location>
        <begin position="406"/>
        <end position="429"/>
    </location>
</feature>
<evidence type="ECO:0000313" key="13">
    <source>
        <dbReference type="Proteomes" id="UP000193083"/>
    </source>
</evidence>
<evidence type="ECO:0000256" key="2">
    <source>
        <dbReference type="ARBA" id="ARBA00009025"/>
    </source>
</evidence>
<evidence type="ECO:0000256" key="3">
    <source>
        <dbReference type="ARBA" id="ARBA00022692"/>
    </source>
</evidence>
<feature type="domain" description="NADH:quinone oxidoreductase/Mrp antiporter transmembrane" evidence="10">
    <location>
        <begin position="133"/>
        <end position="418"/>
    </location>
</feature>
<feature type="transmembrane region" description="Helical" evidence="9">
    <location>
        <begin position="77"/>
        <end position="103"/>
    </location>
</feature>
<dbReference type="GO" id="GO:0048039">
    <property type="term" value="F:ubiquinone binding"/>
    <property type="evidence" value="ECO:0007669"/>
    <property type="project" value="TreeGrafter"/>
</dbReference>
<sequence>MTDWPILSTVTFLPLVGAFLILWIGDDNEAGRRNIRSVTLFTTVFTFLLSLGIWIGFDNATPGFQMVEKVEWLNSGIAYHMGVDGISMLFVILTTFLMPLCILASWESIQKRVKAYMIAFLVLETLMIGVFCALDLVIFYVFFEAGLIPMFIIIGVWGGKRRVYASFKFFLYTLLGSVLMLLAIMAMYWQAQTTDITQLLTHEFPANMQTWLWLAFFASFAVKMPMWPVHTWLPDAHVEAPTAGSVILAGILLKMGGYGFLRFSLPMFPLASDWFAPFVFTLSVVAIIYTSLVALMQEDIKKLIAYSSVAHMGYVTMGIFAMNVEGVQGAIFQMLSHGLVSGALFLCVGVIYDRLHTREIAAYGGLVNNMPKYAVVFLIFTMANVGLPGTSGFVGEFLTLLGAFKVNTWVALFAATGVILSAAYALWLYRRVMFGALTKENLKAMLDLSLREKIILYPLVILVIFYGVYPSALLNPTTASVEALVNNLTISREAAAAAEPVAAPAPAH</sequence>
<evidence type="ECO:0000256" key="9">
    <source>
        <dbReference type="SAM" id="Phobius"/>
    </source>
</evidence>
<keyword evidence="3 8" id="KW-0812">Transmembrane</keyword>
<dbReference type="InterPro" id="IPR001750">
    <property type="entry name" value="ND/Mrp_TM"/>
</dbReference>
<feature type="transmembrane region" description="Helical" evidence="9">
    <location>
        <begin position="330"/>
        <end position="352"/>
    </location>
</feature>
<feature type="domain" description="NADH:ubiquinone oxidoreductase chain 4 N-terminal" evidence="11">
    <location>
        <begin position="63"/>
        <end position="127"/>
    </location>
</feature>
<dbReference type="Pfam" id="PF01059">
    <property type="entry name" value="Oxidored_q5_N"/>
    <property type="match status" value="1"/>
</dbReference>
<evidence type="ECO:0000259" key="10">
    <source>
        <dbReference type="Pfam" id="PF00361"/>
    </source>
</evidence>
<dbReference type="Proteomes" id="UP000193083">
    <property type="component" value="Unassembled WGS sequence"/>
</dbReference>
<evidence type="ECO:0000313" key="12">
    <source>
        <dbReference type="EMBL" id="SMH47731.1"/>
    </source>
</evidence>
<evidence type="ECO:0000259" key="11">
    <source>
        <dbReference type="Pfam" id="PF01059"/>
    </source>
</evidence>
<dbReference type="RefSeq" id="WP_085465364.1">
    <property type="nucleotide sequence ID" value="NZ_FXBL01000004.1"/>
</dbReference>
<feature type="transmembrane region" description="Helical" evidence="9">
    <location>
        <begin position="303"/>
        <end position="324"/>
    </location>
</feature>
<evidence type="ECO:0000256" key="5">
    <source>
        <dbReference type="ARBA" id="ARBA00022989"/>
    </source>
</evidence>
<dbReference type="GO" id="GO:0012505">
    <property type="term" value="C:endomembrane system"/>
    <property type="evidence" value="ECO:0007669"/>
    <property type="project" value="UniProtKB-SubCell"/>
</dbReference>
<feature type="transmembrane region" description="Helical" evidence="9">
    <location>
        <begin position="373"/>
        <end position="394"/>
    </location>
</feature>
<dbReference type="NCBIfam" id="NF004499">
    <property type="entry name" value="PRK05846.1-3"/>
    <property type="match status" value="1"/>
</dbReference>
<accession>A0A1X7PBY4</accession>
<reference evidence="12 13" key="1">
    <citation type="submission" date="2017-04" db="EMBL/GenBank/DDBJ databases">
        <authorList>
            <person name="Afonso C.L."/>
            <person name="Miller P.J."/>
            <person name="Scott M.A."/>
            <person name="Spackman E."/>
            <person name="Goraichik I."/>
            <person name="Dimitrov K.M."/>
            <person name="Suarez D.L."/>
            <person name="Swayne D.E."/>
        </authorList>
    </citation>
    <scope>NUCLEOTIDE SEQUENCE [LARGE SCALE GENOMIC DNA]</scope>
    <source>
        <strain evidence="12 13">B5P</strain>
    </source>
</reference>
<dbReference type="Pfam" id="PF00361">
    <property type="entry name" value="Proton_antipo_M"/>
    <property type="match status" value="1"/>
</dbReference>
<dbReference type="GO" id="GO:0015990">
    <property type="term" value="P:electron transport coupled proton transport"/>
    <property type="evidence" value="ECO:0007669"/>
    <property type="project" value="TreeGrafter"/>
</dbReference>
<proteinExistence type="inferred from homology"/>
<evidence type="ECO:0000256" key="6">
    <source>
        <dbReference type="ARBA" id="ARBA00023027"/>
    </source>
</evidence>
<feature type="transmembrane region" description="Helical" evidence="9">
    <location>
        <begin position="137"/>
        <end position="157"/>
    </location>
</feature>
<comment type="subcellular location">
    <subcellularLocation>
        <location evidence="1">Endomembrane system</location>
        <topology evidence="1">Multi-pass membrane protein</topology>
    </subcellularLocation>
    <subcellularLocation>
        <location evidence="8">Membrane</location>
        <topology evidence="8">Multi-pass membrane protein</topology>
    </subcellularLocation>
</comment>
<evidence type="ECO:0000256" key="7">
    <source>
        <dbReference type="ARBA" id="ARBA00023136"/>
    </source>
</evidence>
<dbReference type="GO" id="GO:0008137">
    <property type="term" value="F:NADH dehydrogenase (ubiquinone) activity"/>
    <property type="evidence" value="ECO:0007669"/>
    <property type="project" value="InterPro"/>
</dbReference>
<dbReference type="PRINTS" id="PR01437">
    <property type="entry name" value="NUOXDRDTASE4"/>
</dbReference>
<name>A0A1X7PBY4_9HYPH</name>
<feature type="transmembrane region" description="Helical" evidence="9">
    <location>
        <begin position="245"/>
        <end position="268"/>
    </location>
</feature>
<dbReference type="EMBL" id="FXBL01000004">
    <property type="protein sequence ID" value="SMH47731.1"/>
    <property type="molecule type" value="Genomic_DNA"/>
</dbReference>
<keyword evidence="5 9" id="KW-1133">Transmembrane helix</keyword>
<evidence type="ECO:0000256" key="4">
    <source>
        <dbReference type="ARBA" id="ARBA00022967"/>
    </source>
</evidence>
<dbReference type="InterPro" id="IPR003918">
    <property type="entry name" value="NADH_UbQ_OxRdtase"/>
</dbReference>
<dbReference type="InterPro" id="IPR010227">
    <property type="entry name" value="NADH_Q_OxRdtase_chainM/4"/>
</dbReference>
<gene>
    <name evidence="12" type="ORF">SAMN02982922_3551</name>
</gene>
<feature type="transmembrane region" description="Helical" evidence="9">
    <location>
        <begin position="6"/>
        <end position="25"/>
    </location>
</feature>
<comment type="similarity">
    <text evidence="2">Belongs to the complex I subunit 4 family.</text>
</comment>
<dbReference type="GO" id="GO:0042773">
    <property type="term" value="P:ATP synthesis coupled electron transport"/>
    <property type="evidence" value="ECO:0007669"/>
    <property type="project" value="InterPro"/>
</dbReference>
<keyword evidence="7 9" id="KW-0472">Membrane</keyword>